<keyword evidence="4" id="KW-0378">Hydrolase</keyword>
<comment type="caution">
    <text evidence="10">The sequence shown here is derived from an EMBL/GenBank/DDBJ whole genome shotgun (WGS) entry which is preliminary data.</text>
</comment>
<dbReference type="InterPro" id="IPR015882">
    <property type="entry name" value="HEX_bac_N"/>
</dbReference>
<dbReference type="Pfam" id="PF02838">
    <property type="entry name" value="Glyco_hydro_20b"/>
    <property type="match status" value="1"/>
</dbReference>
<dbReference type="GO" id="GO:0004563">
    <property type="term" value="F:beta-N-acetylhexosaminidase activity"/>
    <property type="evidence" value="ECO:0007669"/>
    <property type="project" value="UniProtKB-EC"/>
</dbReference>
<dbReference type="eggNOG" id="COG3525">
    <property type="taxonomic scope" value="Bacteria"/>
</dbReference>
<dbReference type="Gene3D" id="3.20.20.80">
    <property type="entry name" value="Glycosidases"/>
    <property type="match status" value="1"/>
</dbReference>
<evidence type="ECO:0000256" key="4">
    <source>
        <dbReference type="ARBA" id="ARBA00022801"/>
    </source>
</evidence>
<evidence type="ECO:0000256" key="5">
    <source>
        <dbReference type="ARBA" id="ARBA00023295"/>
    </source>
</evidence>
<dbReference type="EMBL" id="AGZP01000004">
    <property type="protein sequence ID" value="EKN15520.1"/>
    <property type="molecule type" value="Genomic_DNA"/>
</dbReference>
<proteinExistence type="inferred from homology"/>
<dbReference type="HOGENOM" id="CLU_405269_0_0_10"/>
<evidence type="ECO:0000256" key="7">
    <source>
        <dbReference type="SAM" id="Coils"/>
    </source>
</evidence>
<dbReference type="SUPFAM" id="SSF51445">
    <property type="entry name" value="(Trans)glycosidases"/>
    <property type="match status" value="1"/>
</dbReference>
<dbReference type="GO" id="GO:0005975">
    <property type="term" value="P:carbohydrate metabolic process"/>
    <property type="evidence" value="ECO:0007669"/>
    <property type="project" value="InterPro"/>
</dbReference>
<keyword evidence="5" id="KW-0326">Glycosidase</keyword>
<evidence type="ECO:0000259" key="9">
    <source>
        <dbReference type="Pfam" id="PF02838"/>
    </source>
</evidence>
<dbReference type="InterPro" id="IPR025705">
    <property type="entry name" value="Beta_hexosaminidase_sua/sub"/>
</dbReference>
<protein>
    <recommendedName>
        <fullName evidence="3">beta-N-acetylhexosaminidase</fullName>
        <ecNumber evidence="3">3.2.1.52</ecNumber>
    </recommendedName>
</protein>
<dbReference type="PATRIC" id="fig|999419.3.peg.222"/>
<dbReference type="SUPFAM" id="SSF55545">
    <property type="entry name" value="beta-N-acetylhexosaminidase-like domain"/>
    <property type="match status" value="1"/>
</dbReference>
<feature type="domain" description="Beta-hexosaminidase bacterial type N-terminal" evidence="9">
    <location>
        <begin position="50"/>
        <end position="166"/>
    </location>
</feature>
<feature type="coiled-coil region" evidence="7">
    <location>
        <begin position="563"/>
        <end position="590"/>
    </location>
</feature>
<feature type="active site" description="Proton donor" evidence="6">
    <location>
        <position position="308"/>
    </location>
</feature>
<dbReference type="InterPro" id="IPR015883">
    <property type="entry name" value="Glyco_hydro_20_cat"/>
</dbReference>
<dbReference type="InterPro" id="IPR017853">
    <property type="entry name" value="GH"/>
</dbReference>
<organism evidence="10 11">
    <name type="scientific">Parabacteroides johnsonii CL02T12C29</name>
    <dbReference type="NCBI Taxonomy" id="999419"/>
    <lineage>
        <taxon>Bacteria</taxon>
        <taxon>Pseudomonadati</taxon>
        <taxon>Bacteroidota</taxon>
        <taxon>Bacteroidia</taxon>
        <taxon>Bacteroidales</taxon>
        <taxon>Tannerellaceae</taxon>
        <taxon>Parabacteroides</taxon>
    </lineage>
</organism>
<gene>
    <name evidence="10" type="ORF">HMPREF1077_00225</name>
</gene>
<dbReference type="PANTHER" id="PTHR22600">
    <property type="entry name" value="BETA-HEXOSAMINIDASE"/>
    <property type="match status" value="1"/>
</dbReference>
<reference evidence="10 11" key="1">
    <citation type="submission" date="2012-02" db="EMBL/GenBank/DDBJ databases">
        <title>The Genome Sequence of Parabacteroides johnsonii CL02T12C29.</title>
        <authorList>
            <consortium name="The Broad Institute Genome Sequencing Platform"/>
            <person name="Earl A."/>
            <person name="Ward D."/>
            <person name="Feldgarden M."/>
            <person name="Gevers D."/>
            <person name="Zitomersky N.L."/>
            <person name="Coyne M.J."/>
            <person name="Comstock L.E."/>
            <person name="Young S.K."/>
            <person name="Zeng Q."/>
            <person name="Gargeya S."/>
            <person name="Fitzgerald M."/>
            <person name="Haas B."/>
            <person name="Abouelleil A."/>
            <person name="Alvarado L."/>
            <person name="Arachchi H.M."/>
            <person name="Berlin A."/>
            <person name="Chapman S.B."/>
            <person name="Gearin G."/>
            <person name="Goldberg J."/>
            <person name="Griggs A."/>
            <person name="Gujja S."/>
            <person name="Hansen M."/>
            <person name="Heiman D."/>
            <person name="Howarth C."/>
            <person name="Larimer J."/>
            <person name="Lui A."/>
            <person name="MacDonald P.J.P."/>
            <person name="McCowen C."/>
            <person name="Montmayeur A."/>
            <person name="Murphy C."/>
            <person name="Neiman D."/>
            <person name="Pearson M."/>
            <person name="Priest M."/>
            <person name="Roberts A."/>
            <person name="Saif S."/>
            <person name="Shea T."/>
            <person name="Sisk P."/>
            <person name="Stolte C."/>
            <person name="Sykes S."/>
            <person name="Wortman J."/>
            <person name="Nusbaum C."/>
            <person name="Birren B."/>
        </authorList>
    </citation>
    <scope>NUCLEOTIDE SEQUENCE [LARGE SCALE GENOMIC DNA]</scope>
    <source>
        <strain evidence="10 11">CL02T12C29</strain>
    </source>
</reference>
<dbReference type="PANTHER" id="PTHR22600:SF57">
    <property type="entry name" value="BETA-N-ACETYLHEXOSAMINIDASE"/>
    <property type="match status" value="1"/>
</dbReference>
<dbReference type="GO" id="GO:0030203">
    <property type="term" value="P:glycosaminoglycan metabolic process"/>
    <property type="evidence" value="ECO:0007669"/>
    <property type="project" value="TreeGrafter"/>
</dbReference>
<feature type="domain" description="Glycoside hydrolase family 20 catalytic" evidence="8">
    <location>
        <begin position="170"/>
        <end position="383"/>
    </location>
</feature>
<keyword evidence="7" id="KW-0175">Coiled coil</keyword>
<evidence type="ECO:0000259" key="8">
    <source>
        <dbReference type="Pfam" id="PF00728"/>
    </source>
</evidence>
<dbReference type="Gene3D" id="3.30.379.10">
    <property type="entry name" value="Chitobiase/beta-hexosaminidase domain 2-like"/>
    <property type="match status" value="1"/>
</dbReference>
<evidence type="ECO:0000256" key="6">
    <source>
        <dbReference type="PIRSR" id="PIRSR625705-1"/>
    </source>
</evidence>
<evidence type="ECO:0000313" key="10">
    <source>
        <dbReference type="EMBL" id="EKN15520.1"/>
    </source>
</evidence>
<dbReference type="Pfam" id="PF00728">
    <property type="entry name" value="Glyco_hydro_20"/>
    <property type="match status" value="1"/>
</dbReference>
<evidence type="ECO:0000256" key="1">
    <source>
        <dbReference type="ARBA" id="ARBA00001231"/>
    </source>
</evidence>
<dbReference type="EC" id="3.2.1.52" evidence="3"/>
<dbReference type="PRINTS" id="PR00738">
    <property type="entry name" value="GLHYDRLASE20"/>
</dbReference>
<dbReference type="GO" id="GO:0016020">
    <property type="term" value="C:membrane"/>
    <property type="evidence" value="ECO:0007669"/>
    <property type="project" value="TreeGrafter"/>
</dbReference>
<comment type="similarity">
    <text evidence="2">Belongs to the glycosyl hydrolase 20 family.</text>
</comment>
<evidence type="ECO:0000256" key="2">
    <source>
        <dbReference type="ARBA" id="ARBA00006285"/>
    </source>
</evidence>
<dbReference type="AlphaFoldDB" id="K5ZW27"/>
<dbReference type="Proteomes" id="UP000001218">
    <property type="component" value="Unassembled WGS sequence"/>
</dbReference>
<dbReference type="InterPro" id="IPR029018">
    <property type="entry name" value="Hex-like_dom2"/>
</dbReference>
<accession>K5ZW27</accession>
<evidence type="ECO:0000313" key="11">
    <source>
        <dbReference type="Proteomes" id="UP000001218"/>
    </source>
</evidence>
<name>K5ZW27_9BACT</name>
<evidence type="ECO:0000256" key="3">
    <source>
        <dbReference type="ARBA" id="ARBA00012663"/>
    </source>
</evidence>
<comment type="catalytic activity">
    <reaction evidence="1">
        <text>Hydrolysis of terminal non-reducing N-acetyl-D-hexosamine residues in N-acetyl-beta-D-hexosaminides.</text>
        <dbReference type="EC" id="3.2.1.52"/>
    </reaction>
</comment>
<sequence length="706" mass="80790">MAGPFLLLYPLHCKCIFEENTCIMKIQLLIISLLLAASSLYARSLDKVFQLLPQPQSVEVFPGKGIMHTDLKFVSTAPGTPVPILGALTDVLPRAGRGGKGLYLQLSGQNVPDSPEGYVLVVNDKGVIVTARTEAGLFYGCQTLEQLLEDSRDFGREIPQMKITDYPAIAYRAVHLDTKHHLDRMEYYYRMVDRLARYKVNAVIWELEDKLRFTRRPEIGAPNAISKQEMQALCRYAKERNVEISPLVQGLGHAGFILKHHWELRENPASDWEFCPSDPRTYEVQFDLYLDALEAMPYGKYLHVGGDEITAIGIDDRCKATGKTAFELQMIWLKKVCRFAVEHGRIPIFWDDMPLKYAGIWELVLSDKSEEEVAKVWDTSKLDEAIGLFPKECVYMRWKYEDAATSAHRRLLKWYHDKGLKVMGATAASAGDSPFMPRRNTRSEYVKGFSQLVADNQLEGILATAWDDGSPHLETVWRGFIAQGEFGWNPSARDIGAFKQVHAQREYGFLPEDNRMDFLDELEKAVFFFDGALVTSGHRNPAWGTSDFTLIGLPDKANPGAWSELYEDKIARAKIEADRYEKIAEGIRKAKAEALRNRYTLQVYEQTNNLQNYPVRLILALNDYDTAKDETARRDALETVAEVCDYFDVMRADLESVYSETRFMQQPEGFISDLNHHNHLASKTNNSDWWYYYEIPMIRKVRAWMK</sequence>